<feature type="transmembrane region" description="Helical" evidence="8">
    <location>
        <begin position="20"/>
        <end position="37"/>
    </location>
</feature>
<organism evidence="10 11">
    <name type="scientific">Nocardiopsis mangrovi</name>
    <dbReference type="NCBI Taxonomy" id="1179818"/>
    <lineage>
        <taxon>Bacteria</taxon>
        <taxon>Bacillati</taxon>
        <taxon>Actinomycetota</taxon>
        <taxon>Actinomycetes</taxon>
        <taxon>Streptosporangiales</taxon>
        <taxon>Nocardiopsidaceae</taxon>
        <taxon>Nocardiopsis</taxon>
    </lineage>
</organism>
<dbReference type="Pfam" id="PF07690">
    <property type="entry name" value="MFS_1"/>
    <property type="match status" value="1"/>
</dbReference>
<comment type="caution">
    <text evidence="10">The sequence shown here is derived from an EMBL/GenBank/DDBJ whole genome shotgun (WGS) entry which is preliminary data.</text>
</comment>
<dbReference type="InterPro" id="IPR004638">
    <property type="entry name" value="EmrB-like"/>
</dbReference>
<evidence type="ECO:0000256" key="8">
    <source>
        <dbReference type="SAM" id="Phobius"/>
    </source>
</evidence>
<feature type="transmembrane region" description="Helical" evidence="8">
    <location>
        <begin position="176"/>
        <end position="198"/>
    </location>
</feature>
<feature type="transmembrane region" description="Helical" evidence="8">
    <location>
        <begin position="444"/>
        <end position="464"/>
    </location>
</feature>
<dbReference type="NCBIfam" id="TIGR00711">
    <property type="entry name" value="efflux_EmrB"/>
    <property type="match status" value="1"/>
</dbReference>
<evidence type="ECO:0000256" key="2">
    <source>
        <dbReference type="ARBA" id="ARBA00022448"/>
    </source>
</evidence>
<feature type="transmembrane region" description="Helical" evidence="8">
    <location>
        <begin position="90"/>
        <end position="109"/>
    </location>
</feature>
<evidence type="ECO:0000256" key="5">
    <source>
        <dbReference type="ARBA" id="ARBA00022989"/>
    </source>
</evidence>
<evidence type="ECO:0000256" key="1">
    <source>
        <dbReference type="ARBA" id="ARBA00004651"/>
    </source>
</evidence>
<evidence type="ECO:0000256" key="7">
    <source>
        <dbReference type="SAM" id="MobiDB-lite"/>
    </source>
</evidence>
<evidence type="ECO:0000256" key="4">
    <source>
        <dbReference type="ARBA" id="ARBA00022692"/>
    </source>
</evidence>
<keyword evidence="4 8" id="KW-0812">Transmembrane</keyword>
<dbReference type="InterPro" id="IPR020846">
    <property type="entry name" value="MFS_dom"/>
</dbReference>
<feature type="transmembrane region" description="Helical" evidence="8">
    <location>
        <begin position="281"/>
        <end position="304"/>
    </location>
</feature>
<feature type="transmembrane region" description="Helical" evidence="8">
    <location>
        <begin position="373"/>
        <end position="396"/>
    </location>
</feature>
<feature type="transmembrane region" description="Helical" evidence="8">
    <location>
        <begin position="148"/>
        <end position="170"/>
    </location>
</feature>
<keyword evidence="2" id="KW-0813">Transport</keyword>
<comment type="subcellular location">
    <subcellularLocation>
        <location evidence="1">Cell membrane</location>
        <topology evidence="1">Multi-pass membrane protein</topology>
    </subcellularLocation>
</comment>
<dbReference type="Proteomes" id="UP001595923">
    <property type="component" value="Unassembled WGS sequence"/>
</dbReference>
<feature type="transmembrane region" description="Helical" evidence="8">
    <location>
        <begin position="115"/>
        <end position="136"/>
    </location>
</feature>
<feature type="transmembrane region" description="Helical" evidence="8">
    <location>
        <begin position="242"/>
        <end position="260"/>
    </location>
</feature>
<accession>A0ABV9E2K0</accession>
<dbReference type="EMBL" id="JBHSFQ010000037">
    <property type="protein sequence ID" value="MFC4565394.1"/>
    <property type="molecule type" value="Genomic_DNA"/>
</dbReference>
<dbReference type="SUPFAM" id="SSF103473">
    <property type="entry name" value="MFS general substrate transporter"/>
    <property type="match status" value="1"/>
</dbReference>
<feature type="transmembrane region" description="Helical" evidence="8">
    <location>
        <begin position="417"/>
        <end position="438"/>
    </location>
</feature>
<dbReference type="Gene3D" id="1.20.1720.10">
    <property type="entry name" value="Multidrug resistance protein D"/>
    <property type="match status" value="1"/>
</dbReference>
<name>A0ABV9E2K0_9ACTN</name>
<dbReference type="PROSITE" id="PS50850">
    <property type="entry name" value="MFS"/>
    <property type="match status" value="1"/>
</dbReference>
<proteinExistence type="predicted"/>
<gene>
    <name evidence="10" type="ORF">ACFO4E_26355</name>
</gene>
<feature type="transmembrane region" description="Helical" evidence="8">
    <location>
        <begin position="57"/>
        <end position="78"/>
    </location>
</feature>
<feature type="domain" description="Major facilitator superfamily (MFS) profile" evidence="9">
    <location>
        <begin position="24"/>
        <end position="468"/>
    </location>
</feature>
<dbReference type="Gene3D" id="1.20.1250.20">
    <property type="entry name" value="MFS general substrate transporter like domains"/>
    <property type="match status" value="1"/>
</dbReference>
<evidence type="ECO:0000313" key="10">
    <source>
        <dbReference type="EMBL" id="MFC4565394.1"/>
    </source>
</evidence>
<keyword evidence="6 8" id="KW-0472">Membrane</keyword>
<feature type="region of interest" description="Disordered" evidence="7">
    <location>
        <begin position="471"/>
        <end position="508"/>
    </location>
</feature>
<protein>
    <submittedName>
        <fullName evidence="10">DHA2 family efflux MFS transporter permease subunit</fullName>
    </submittedName>
</protein>
<keyword evidence="11" id="KW-1185">Reference proteome</keyword>
<dbReference type="InterPro" id="IPR011701">
    <property type="entry name" value="MFS"/>
</dbReference>
<dbReference type="PANTHER" id="PTHR42718:SF42">
    <property type="entry name" value="EXPORT PROTEIN"/>
    <property type="match status" value="1"/>
</dbReference>
<evidence type="ECO:0000256" key="3">
    <source>
        <dbReference type="ARBA" id="ARBA00022475"/>
    </source>
</evidence>
<evidence type="ECO:0000259" key="9">
    <source>
        <dbReference type="PROSITE" id="PS50850"/>
    </source>
</evidence>
<dbReference type="PANTHER" id="PTHR42718">
    <property type="entry name" value="MAJOR FACILITATOR SUPERFAMILY MULTIDRUG TRANSPORTER MFSC"/>
    <property type="match status" value="1"/>
</dbReference>
<keyword evidence="3" id="KW-1003">Cell membrane</keyword>
<keyword evidence="5 8" id="KW-1133">Transmembrane helix</keyword>
<dbReference type="RefSeq" id="WP_378579398.1">
    <property type="nucleotide sequence ID" value="NZ_JBHSFQ010000037.1"/>
</dbReference>
<reference evidence="11" key="1">
    <citation type="journal article" date="2019" name="Int. J. Syst. Evol. Microbiol.">
        <title>The Global Catalogue of Microorganisms (GCM) 10K type strain sequencing project: providing services to taxonomists for standard genome sequencing and annotation.</title>
        <authorList>
            <consortium name="The Broad Institute Genomics Platform"/>
            <consortium name="The Broad Institute Genome Sequencing Center for Infectious Disease"/>
            <person name="Wu L."/>
            <person name="Ma J."/>
        </authorList>
    </citation>
    <scope>NUCLEOTIDE SEQUENCE [LARGE SCALE GENOMIC DNA]</scope>
    <source>
        <strain evidence="11">XZYJ18</strain>
    </source>
</reference>
<evidence type="ECO:0000313" key="11">
    <source>
        <dbReference type="Proteomes" id="UP001595923"/>
    </source>
</evidence>
<feature type="transmembrane region" description="Helical" evidence="8">
    <location>
        <begin position="210"/>
        <end position="230"/>
    </location>
</feature>
<feature type="transmembrane region" description="Helical" evidence="8">
    <location>
        <begin position="310"/>
        <end position="329"/>
    </location>
</feature>
<evidence type="ECO:0000256" key="6">
    <source>
        <dbReference type="ARBA" id="ARBA00023136"/>
    </source>
</evidence>
<dbReference type="InterPro" id="IPR036259">
    <property type="entry name" value="MFS_trans_sf"/>
</dbReference>
<dbReference type="CDD" id="cd17321">
    <property type="entry name" value="MFS_MMR_MDR_like"/>
    <property type="match status" value="1"/>
</dbReference>
<feature type="transmembrane region" description="Helical" evidence="8">
    <location>
        <begin position="349"/>
        <end position="367"/>
    </location>
</feature>
<sequence length="508" mass="51395">MRIRRAAAVPAGDVEWGTPAGRWMLGATVLGSGMAFLDSTVVNVALPEIGRELGTGVAGLQWIANGYMVTLSSLILLSGSLSDRFGRARMFSLGVVWFALASALCTAAPDITWLIAGRVLQGVGGALLTPGSLAILQASFCERDRARAIGAWSGLTGVAAAVGPFVGGYLVDTGSWRLIFLINLPLAVIVLLITWRHVPESRDEQAPRRMDYAGAVLGMVGLAGVTFALIESGSTSGAPVWSVAASGAVGAAAMIGFVVVELRSSRPMLPLDIFRSTRFSVTNLVTIALYGALGPLLFLLVIYLQEGLGYSAILAGAASLPITILMLLLSSRSGKLGVRLGPRPQLTVGPLLVAAGLVLLSLLQPGMSYLTGVFPGVLLVGLGLATAVAPLTATVLASAPERHAGLASGVNNTLARAAQLIGVAAVPVAAGVAGPAGIKGGFGPAMLILAGLAVLAGLAALAFLRKDTGRPAAPPGGAEPGPMFCGVADPPLRSCPGSTAGRPPPGSG</sequence>